<evidence type="ECO:0000259" key="3">
    <source>
        <dbReference type="PROSITE" id="PS50930"/>
    </source>
</evidence>
<protein>
    <recommendedName>
        <fullName evidence="6">Chemotaxis protein CheY</fullName>
    </recommendedName>
</protein>
<evidence type="ECO:0000313" key="5">
    <source>
        <dbReference type="Proteomes" id="UP000050454"/>
    </source>
</evidence>
<dbReference type="STRING" id="1605367.AFM12_13870"/>
<evidence type="ECO:0000256" key="1">
    <source>
        <dbReference type="PROSITE-ProRule" id="PRU00169"/>
    </source>
</evidence>
<dbReference type="Gene3D" id="3.40.50.2300">
    <property type="match status" value="1"/>
</dbReference>
<feature type="domain" description="Response regulatory" evidence="2">
    <location>
        <begin position="15"/>
        <end position="127"/>
    </location>
</feature>
<dbReference type="SMART" id="SM00850">
    <property type="entry name" value="LytTR"/>
    <property type="match status" value="1"/>
</dbReference>
<dbReference type="Pfam" id="PF00072">
    <property type="entry name" value="Response_reg"/>
    <property type="match status" value="1"/>
</dbReference>
<dbReference type="SMART" id="SM00448">
    <property type="entry name" value="REC"/>
    <property type="match status" value="1"/>
</dbReference>
<dbReference type="InterPro" id="IPR046947">
    <property type="entry name" value="LytR-like"/>
</dbReference>
<dbReference type="PANTHER" id="PTHR37299">
    <property type="entry name" value="TRANSCRIPTIONAL REGULATOR-RELATED"/>
    <property type="match status" value="1"/>
</dbReference>
<dbReference type="AlphaFoldDB" id="A0A0P7C0P4"/>
<name>A0A0P7C0P4_9BACT</name>
<dbReference type="PROSITE" id="PS50930">
    <property type="entry name" value="HTH_LYTTR"/>
    <property type="match status" value="1"/>
</dbReference>
<dbReference type="Gene3D" id="2.40.50.1020">
    <property type="entry name" value="LytTr DNA-binding domain"/>
    <property type="match status" value="1"/>
</dbReference>
<dbReference type="Pfam" id="PF04397">
    <property type="entry name" value="LytTR"/>
    <property type="match status" value="1"/>
</dbReference>
<accession>A0A0P7C0P4</accession>
<feature type="domain" description="HTH LytTR-type" evidence="3">
    <location>
        <begin position="153"/>
        <end position="255"/>
    </location>
</feature>
<sequence length="259" mass="29150">MFAKHKMSSRDKNISVFVLDDEPIAVSIIEKFVGETEGLELKGSSTDPVQALSEIEQLKPQLLFLDINMPEVSGFDLLKTLGDNKPLVIITSAYPEYAIKGYKFEVIDYLLKPIPYSDFKAAVDTAIDRQKLLQKVQKEDPAGKNETNITDGFFLKVNKENIRVKPAEIAFIESLGDYVKIHFIGRSKRFLVARSTLSSIEKELPESEFIRVHRSSIVNISQIDSINGSTISLKKAIEIPVGKTYRQIVQKVFKDLAIN</sequence>
<evidence type="ECO:0000259" key="2">
    <source>
        <dbReference type="PROSITE" id="PS50110"/>
    </source>
</evidence>
<keyword evidence="1" id="KW-0597">Phosphoprotein</keyword>
<proteinExistence type="predicted"/>
<dbReference type="InterPro" id="IPR007492">
    <property type="entry name" value="LytTR_DNA-bd_dom"/>
</dbReference>
<evidence type="ECO:0000313" key="4">
    <source>
        <dbReference type="EMBL" id="KPM47582.1"/>
    </source>
</evidence>
<dbReference type="GO" id="GO:0000156">
    <property type="term" value="F:phosphorelay response regulator activity"/>
    <property type="evidence" value="ECO:0007669"/>
    <property type="project" value="InterPro"/>
</dbReference>
<dbReference type="EMBL" id="LGTQ01000010">
    <property type="protein sequence ID" value="KPM47582.1"/>
    <property type="molecule type" value="Genomic_DNA"/>
</dbReference>
<reference evidence="4 5" key="1">
    <citation type="submission" date="2015-07" db="EMBL/GenBank/DDBJ databases">
        <title>The draft genome sequence of Leadbetterella sp. JN14-9.</title>
        <authorList>
            <person name="Liu Y."/>
            <person name="Du J."/>
            <person name="Shao Z."/>
        </authorList>
    </citation>
    <scope>NUCLEOTIDE SEQUENCE [LARGE SCALE GENOMIC DNA]</scope>
    <source>
        <strain evidence="4 5">JN14-9</strain>
    </source>
</reference>
<keyword evidence="5" id="KW-1185">Reference proteome</keyword>
<feature type="modified residue" description="4-aspartylphosphate" evidence="1">
    <location>
        <position position="66"/>
    </location>
</feature>
<dbReference type="PROSITE" id="PS50110">
    <property type="entry name" value="RESPONSE_REGULATORY"/>
    <property type="match status" value="1"/>
</dbReference>
<dbReference type="PANTHER" id="PTHR37299:SF1">
    <property type="entry name" value="STAGE 0 SPORULATION PROTEIN A HOMOLOG"/>
    <property type="match status" value="1"/>
</dbReference>
<comment type="caution">
    <text evidence="4">The sequence shown here is derived from an EMBL/GenBank/DDBJ whole genome shotgun (WGS) entry which is preliminary data.</text>
</comment>
<dbReference type="GO" id="GO:0003677">
    <property type="term" value="F:DNA binding"/>
    <property type="evidence" value="ECO:0007669"/>
    <property type="project" value="InterPro"/>
</dbReference>
<dbReference type="Proteomes" id="UP000050454">
    <property type="component" value="Unassembled WGS sequence"/>
</dbReference>
<dbReference type="InterPro" id="IPR011006">
    <property type="entry name" value="CheY-like_superfamily"/>
</dbReference>
<organism evidence="4 5">
    <name type="scientific">Jiulongibacter sediminis</name>
    <dbReference type="NCBI Taxonomy" id="1605367"/>
    <lineage>
        <taxon>Bacteria</taxon>
        <taxon>Pseudomonadati</taxon>
        <taxon>Bacteroidota</taxon>
        <taxon>Cytophagia</taxon>
        <taxon>Cytophagales</taxon>
        <taxon>Leadbetterellaceae</taxon>
        <taxon>Jiulongibacter</taxon>
    </lineage>
</organism>
<dbReference type="InterPro" id="IPR001789">
    <property type="entry name" value="Sig_transdc_resp-reg_receiver"/>
</dbReference>
<dbReference type="SUPFAM" id="SSF52172">
    <property type="entry name" value="CheY-like"/>
    <property type="match status" value="1"/>
</dbReference>
<gene>
    <name evidence="4" type="ORF">AFM12_13870</name>
</gene>
<evidence type="ECO:0008006" key="6">
    <source>
        <dbReference type="Google" id="ProtNLM"/>
    </source>
</evidence>
<dbReference type="PATRIC" id="fig|1605367.3.peg.171"/>